<feature type="transmembrane region" description="Helical" evidence="12">
    <location>
        <begin position="52"/>
        <end position="73"/>
    </location>
</feature>
<evidence type="ECO:0000256" key="9">
    <source>
        <dbReference type="ARBA" id="ARBA00023136"/>
    </source>
</evidence>
<dbReference type="PANTHER" id="PTHR43386">
    <property type="entry name" value="OLIGOPEPTIDE TRANSPORT SYSTEM PERMEASE PROTEIN APPC"/>
    <property type="match status" value="1"/>
</dbReference>
<evidence type="ECO:0000313" key="14">
    <source>
        <dbReference type="EMBL" id="UTV30491.1"/>
    </source>
</evidence>
<proteinExistence type="inferred from homology"/>
<name>A0ABY5GNZ8_9GAMM</name>
<keyword evidence="15" id="KW-1185">Reference proteome</keyword>
<evidence type="ECO:0000256" key="11">
    <source>
        <dbReference type="ARBA" id="ARBA00072251"/>
    </source>
</evidence>
<gene>
    <name evidence="14" type="ORF">NNL38_18115</name>
</gene>
<evidence type="ECO:0000256" key="2">
    <source>
        <dbReference type="ARBA" id="ARBA00022448"/>
    </source>
</evidence>
<feature type="transmembrane region" description="Helical" evidence="12">
    <location>
        <begin position="233"/>
        <end position="266"/>
    </location>
</feature>
<dbReference type="EMBL" id="CP101509">
    <property type="protein sequence ID" value="UTV30491.1"/>
    <property type="molecule type" value="Genomic_DNA"/>
</dbReference>
<keyword evidence="4" id="KW-0997">Cell inner membrane</keyword>
<dbReference type="InterPro" id="IPR025966">
    <property type="entry name" value="OppC_N"/>
</dbReference>
<dbReference type="CDD" id="cd06261">
    <property type="entry name" value="TM_PBP2"/>
    <property type="match status" value="1"/>
</dbReference>
<dbReference type="Pfam" id="PF12911">
    <property type="entry name" value="OppC_N"/>
    <property type="match status" value="1"/>
</dbReference>
<dbReference type="Proteomes" id="UP001057998">
    <property type="component" value="Chromosome 2"/>
</dbReference>
<evidence type="ECO:0000256" key="4">
    <source>
        <dbReference type="ARBA" id="ARBA00022519"/>
    </source>
</evidence>
<accession>A0ABY5GNZ8</accession>
<evidence type="ECO:0000256" key="8">
    <source>
        <dbReference type="ARBA" id="ARBA00022989"/>
    </source>
</evidence>
<evidence type="ECO:0000313" key="15">
    <source>
        <dbReference type="Proteomes" id="UP001057998"/>
    </source>
</evidence>
<feature type="transmembrane region" description="Helical" evidence="12">
    <location>
        <begin position="286"/>
        <end position="309"/>
    </location>
</feature>
<feature type="transmembrane region" description="Helical" evidence="12">
    <location>
        <begin position="183"/>
        <end position="202"/>
    </location>
</feature>
<dbReference type="PANTHER" id="PTHR43386:SF2">
    <property type="entry name" value="OLIGOPEPTIDE TRANSPORT SYSTEM PERMEASE PROTEIN OPPC"/>
    <property type="match status" value="1"/>
</dbReference>
<dbReference type="RefSeq" id="WP_255391850.1">
    <property type="nucleotide sequence ID" value="NZ_CP101509.1"/>
</dbReference>
<evidence type="ECO:0000256" key="6">
    <source>
        <dbReference type="ARBA" id="ARBA00022856"/>
    </source>
</evidence>
<keyword evidence="7" id="KW-0653">Protein transport</keyword>
<evidence type="ECO:0000256" key="3">
    <source>
        <dbReference type="ARBA" id="ARBA00022475"/>
    </source>
</evidence>
<evidence type="ECO:0000256" key="7">
    <source>
        <dbReference type="ARBA" id="ARBA00022927"/>
    </source>
</evidence>
<dbReference type="InterPro" id="IPR035906">
    <property type="entry name" value="MetI-like_sf"/>
</dbReference>
<protein>
    <recommendedName>
        <fullName evidence="11">Oligopeptide transport system permease protein OppC</fullName>
    </recommendedName>
</protein>
<evidence type="ECO:0000256" key="10">
    <source>
        <dbReference type="ARBA" id="ARBA00024202"/>
    </source>
</evidence>
<dbReference type="InterPro" id="IPR000515">
    <property type="entry name" value="MetI-like"/>
</dbReference>
<comment type="subcellular location">
    <subcellularLocation>
        <location evidence="1">Cell inner membrane</location>
        <topology evidence="1">Multi-pass membrane protein</topology>
    </subcellularLocation>
    <subcellularLocation>
        <location evidence="12">Cell membrane</location>
        <topology evidence="12">Multi-pass membrane protein</topology>
    </subcellularLocation>
</comment>
<dbReference type="SUPFAM" id="SSF161098">
    <property type="entry name" value="MetI-like"/>
    <property type="match status" value="1"/>
</dbReference>
<feature type="domain" description="ABC transmembrane type-1" evidence="13">
    <location>
        <begin position="120"/>
        <end position="309"/>
    </location>
</feature>
<dbReference type="InterPro" id="IPR050366">
    <property type="entry name" value="BP-dependent_transpt_permease"/>
</dbReference>
<dbReference type="Pfam" id="PF00528">
    <property type="entry name" value="BPD_transp_1"/>
    <property type="match status" value="1"/>
</dbReference>
<evidence type="ECO:0000256" key="1">
    <source>
        <dbReference type="ARBA" id="ARBA00004429"/>
    </source>
</evidence>
<keyword evidence="3" id="KW-1003">Cell membrane</keyword>
<evidence type="ECO:0000259" key="13">
    <source>
        <dbReference type="PROSITE" id="PS50928"/>
    </source>
</evidence>
<keyword evidence="2 12" id="KW-0813">Transport</keyword>
<feature type="transmembrane region" description="Helical" evidence="12">
    <location>
        <begin position="155"/>
        <end position="177"/>
    </location>
</feature>
<dbReference type="PROSITE" id="PS50928">
    <property type="entry name" value="ABC_TM1"/>
    <property type="match status" value="1"/>
</dbReference>
<evidence type="ECO:0000256" key="12">
    <source>
        <dbReference type="RuleBase" id="RU363032"/>
    </source>
</evidence>
<sequence length="321" mass="35261">MLTKKIDDQSLAQALNHSLNQKRSDSPDSTTDAVEGRSLWQDAWRRFRQNKAAMASVCILMFIIGCITLGPSLSPFAHDEIDWNVVADPHVLGQPSLTSGHYFGTDDLGQDLFARTMQGGRLSIMVGFLGALVAVVIGTLWGSISGFVGGVVDSIMMRVIEVLDSVPFMFLVILFVTLFGNNIYLIFVVIGMVSWLGIARVVRGVTFSLKKREFIEAAHSIGVSRLTIVRRHVLPNVLGIVMVYASLMVPGFIMFESFLSFLGLGVQPPDTSWGVLIAEGAKTIDVALWQLLFPSLFLVTTLFCFNFIGDGLRDALDPKDR</sequence>
<keyword evidence="9 12" id="KW-0472">Membrane</keyword>
<dbReference type="Gene3D" id="1.10.3720.10">
    <property type="entry name" value="MetI-like"/>
    <property type="match status" value="1"/>
</dbReference>
<evidence type="ECO:0000256" key="5">
    <source>
        <dbReference type="ARBA" id="ARBA00022692"/>
    </source>
</evidence>
<keyword evidence="5 12" id="KW-0812">Transmembrane</keyword>
<comment type="similarity">
    <text evidence="10">Belongs to the binding-protein-dependent transport system permease family. OppBC subfamily.</text>
</comment>
<keyword evidence="6" id="KW-0571">Peptide transport</keyword>
<reference evidence="14" key="1">
    <citation type="submission" date="2022-07" db="EMBL/GenBank/DDBJ databases">
        <title>Genome sequencing of Photobacterium atrarenae GJH2-4.</title>
        <authorList>
            <person name="Park S.-J."/>
        </authorList>
    </citation>
    <scope>NUCLEOTIDE SEQUENCE</scope>
    <source>
        <strain evidence="14">GJH2-4</strain>
    </source>
</reference>
<keyword evidence="8 12" id="KW-1133">Transmembrane helix</keyword>
<organism evidence="14 15">
    <name type="scientific">Photobacterium atrarenae</name>
    <dbReference type="NCBI Taxonomy" id="865757"/>
    <lineage>
        <taxon>Bacteria</taxon>
        <taxon>Pseudomonadati</taxon>
        <taxon>Pseudomonadota</taxon>
        <taxon>Gammaproteobacteria</taxon>
        <taxon>Vibrionales</taxon>
        <taxon>Vibrionaceae</taxon>
        <taxon>Photobacterium</taxon>
    </lineage>
</organism>
<feature type="transmembrane region" description="Helical" evidence="12">
    <location>
        <begin position="122"/>
        <end position="143"/>
    </location>
</feature>